<gene>
    <name evidence="6" type="ORF">HMPREF9997_00943</name>
</gene>
<dbReference type="AlphaFoldDB" id="L1MIW7"/>
<dbReference type="Pfam" id="PF13377">
    <property type="entry name" value="Peripla_BP_3"/>
    <property type="match status" value="1"/>
</dbReference>
<keyword evidence="1" id="KW-0805">Transcription regulation</keyword>
<dbReference type="PANTHER" id="PTHR30146">
    <property type="entry name" value="LACI-RELATED TRANSCRIPTIONAL REPRESSOR"/>
    <property type="match status" value="1"/>
</dbReference>
<evidence type="ECO:0000256" key="2">
    <source>
        <dbReference type="ARBA" id="ARBA00023125"/>
    </source>
</evidence>
<dbReference type="PANTHER" id="PTHR30146:SF109">
    <property type="entry name" value="HTH-TYPE TRANSCRIPTIONAL REGULATOR GALS"/>
    <property type="match status" value="1"/>
</dbReference>
<evidence type="ECO:0000256" key="4">
    <source>
        <dbReference type="SAM" id="MobiDB-lite"/>
    </source>
</evidence>
<evidence type="ECO:0000313" key="6">
    <source>
        <dbReference type="EMBL" id="EKX90879.1"/>
    </source>
</evidence>
<dbReference type="InterPro" id="IPR010982">
    <property type="entry name" value="Lambda_DNA-bd_dom_sf"/>
</dbReference>
<evidence type="ECO:0000256" key="1">
    <source>
        <dbReference type="ARBA" id="ARBA00023015"/>
    </source>
</evidence>
<dbReference type="InterPro" id="IPR000843">
    <property type="entry name" value="HTH_LacI"/>
</dbReference>
<dbReference type="EMBL" id="AMEM01000016">
    <property type="protein sequence ID" value="EKX90879.1"/>
    <property type="molecule type" value="Genomic_DNA"/>
</dbReference>
<comment type="caution">
    <text evidence="6">The sequence shown here is derived from an EMBL/GenBank/DDBJ whole genome shotgun (WGS) entry which is preliminary data.</text>
</comment>
<dbReference type="HOGENOM" id="CLU_037628_6_1_11"/>
<dbReference type="InterPro" id="IPR028082">
    <property type="entry name" value="Peripla_BP_I"/>
</dbReference>
<feature type="region of interest" description="Disordered" evidence="4">
    <location>
        <begin position="1"/>
        <end position="29"/>
    </location>
</feature>
<dbReference type="CDD" id="cd01392">
    <property type="entry name" value="HTH_LacI"/>
    <property type="match status" value="1"/>
</dbReference>
<keyword evidence="3" id="KW-0804">Transcription</keyword>
<evidence type="ECO:0000313" key="7">
    <source>
        <dbReference type="Proteomes" id="UP000010445"/>
    </source>
</evidence>
<dbReference type="InterPro" id="IPR046335">
    <property type="entry name" value="LacI/GalR-like_sensor"/>
</dbReference>
<dbReference type="GO" id="GO:0003700">
    <property type="term" value="F:DNA-binding transcription factor activity"/>
    <property type="evidence" value="ECO:0007669"/>
    <property type="project" value="TreeGrafter"/>
</dbReference>
<organism evidence="6 7">
    <name type="scientific">Corynebacterium durum F0235</name>
    <dbReference type="NCBI Taxonomy" id="1035195"/>
    <lineage>
        <taxon>Bacteria</taxon>
        <taxon>Bacillati</taxon>
        <taxon>Actinomycetota</taxon>
        <taxon>Actinomycetes</taxon>
        <taxon>Mycobacteriales</taxon>
        <taxon>Corynebacteriaceae</taxon>
        <taxon>Corynebacterium</taxon>
    </lineage>
</organism>
<sequence>MPHQAEGRRTQQRGMSAVTMSGEQPRPSVRDVAKAAGVSVGTVSHVLNHPERVSEETRQRVHDAVTSLGFVRSASARQLRQGTSTTVGVIILDFTNPFFMEAAQGIDQRLQRDGCIMTIASSNGEPRRQLELLRIYESMQARGIILTPCGTQSPAVVEELDRVIHKLKVPVVLFDHPAIITGIPTVDVDDVTGQSHAINHLLELGHRRIGFINGPFSVRQAVDRWDGACHAVRAYGLDPEDVLTLQTASAFTAAAGAEAAQVLLDTSSDTNDSPVTAFACANDVLAIGAMRVLRARNIPIPQGMAITGYDDIQVAAELITPLTSVRQPMRKMGWHAADNLLAAAQNPDTPYTELFQPELSIRESTAGHC</sequence>
<proteinExistence type="predicted"/>
<name>L1MIW7_9CORY</name>
<keyword evidence="7" id="KW-1185">Reference proteome</keyword>
<dbReference type="PROSITE" id="PS00356">
    <property type="entry name" value="HTH_LACI_1"/>
    <property type="match status" value="1"/>
</dbReference>
<dbReference type="Gene3D" id="1.10.260.40">
    <property type="entry name" value="lambda repressor-like DNA-binding domains"/>
    <property type="match status" value="1"/>
</dbReference>
<accession>L1MIW7</accession>
<feature type="domain" description="HTH lacI-type" evidence="5">
    <location>
        <begin position="27"/>
        <end position="81"/>
    </location>
</feature>
<dbReference type="SMART" id="SM00354">
    <property type="entry name" value="HTH_LACI"/>
    <property type="match status" value="1"/>
</dbReference>
<evidence type="ECO:0000259" key="5">
    <source>
        <dbReference type="PROSITE" id="PS50932"/>
    </source>
</evidence>
<reference evidence="6 7" key="1">
    <citation type="submission" date="2012-05" db="EMBL/GenBank/DDBJ databases">
        <authorList>
            <person name="Weinstock G."/>
            <person name="Sodergren E."/>
            <person name="Lobos E.A."/>
            <person name="Fulton L."/>
            <person name="Fulton R."/>
            <person name="Courtney L."/>
            <person name="Fronick C."/>
            <person name="O'Laughlin M."/>
            <person name="Godfrey J."/>
            <person name="Wilson R.M."/>
            <person name="Miner T."/>
            <person name="Farmer C."/>
            <person name="Delehaunty K."/>
            <person name="Cordes M."/>
            <person name="Minx P."/>
            <person name="Tomlinson C."/>
            <person name="Chen J."/>
            <person name="Wollam A."/>
            <person name="Pepin K.H."/>
            <person name="Bhonagiri V."/>
            <person name="Zhang X."/>
            <person name="Suruliraj S."/>
            <person name="Warren W."/>
            <person name="Mitreva M."/>
            <person name="Mardis E.R."/>
            <person name="Wilson R.K."/>
        </authorList>
    </citation>
    <scope>NUCLEOTIDE SEQUENCE [LARGE SCALE GENOMIC DNA]</scope>
    <source>
        <strain evidence="6 7">F0235</strain>
    </source>
</reference>
<dbReference type="STRING" id="1035195.HMPREF9997_00943"/>
<dbReference type="Pfam" id="PF00356">
    <property type="entry name" value="LacI"/>
    <property type="match status" value="1"/>
</dbReference>
<dbReference type="Proteomes" id="UP000010445">
    <property type="component" value="Unassembled WGS sequence"/>
</dbReference>
<dbReference type="eggNOG" id="COG1609">
    <property type="taxonomic scope" value="Bacteria"/>
</dbReference>
<dbReference type="SUPFAM" id="SSF47413">
    <property type="entry name" value="lambda repressor-like DNA-binding domains"/>
    <property type="match status" value="1"/>
</dbReference>
<feature type="compositionally biased region" description="Polar residues" evidence="4">
    <location>
        <begin position="12"/>
        <end position="22"/>
    </location>
</feature>
<dbReference type="Gene3D" id="3.40.50.2300">
    <property type="match status" value="2"/>
</dbReference>
<dbReference type="PATRIC" id="fig|1035195.3.peg.844"/>
<evidence type="ECO:0000256" key="3">
    <source>
        <dbReference type="ARBA" id="ARBA00023163"/>
    </source>
</evidence>
<dbReference type="GO" id="GO:0000976">
    <property type="term" value="F:transcription cis-regulatory region binding"/>
    <property type="evidence" value="ECO:0007669"/>
    <property type="project" value="TreeGrafter"/>
</dbReference>
<keyword evidence="2" id="KW-0238">DNA-binding</keyword>
<protein>
    <submittedName>
        <fullName evidence="6">Transcriptional regulator, LacI family</fullName>
    </submittedName>
</protein>
<dbReference type="PRINTS" id="PR00036">
    <property type="entry name" value="HTHLACI"/>
</dbReference>
<dbReference type="PROSITE" id="PS50932">
    <property type="entry name" value="HTH_LACI_2"/>
    <property type="match status" value="1"/>
</dbReference>
<dbReference type="SUPFAM" id="SSF53822">
    <property type="entry name" value="Periplasmic binding protein-like I"/>
    <property type="match status" value="1"/>
</dbReference>